<dbReference type="GO" id="GO:0004518">
    <property type="term" value="F:nuclease activity"/>
    <property type="evidence" value="ECO:0007669"/>
    <property type="project" value="UniProtKB-KW"/>
</dbReference>
<comment type="similarity">
    <text evidence="1">In the N-terminal section; belongs to the CRISPR-associated nuclease Cas3-HD family.</text>
</comment>
<dbReference type="Pfam" id="PF22590">
    <property type="entry name" value="Cas3-like_C_2"/>
    <property type="match status" value="1"/>
</dbReference>
<accession>M5DT99</accession>
<evidence type="ECO:0000256" key="2">
    <source>
        <dbReference type="ARBA" id="ARBA00009046"/>
    </source>
</evidence>
<dbReference type="GO" id="GO:0016787">
    <property type="term" value="F:hydrolase activity"/>
    <property type="evidence" value="ECO:0007669"/>
    <property type="project" value="UniProtKB-KW"/>
</dbReference>
<gene>
    <name evidence="12" type="ORF">TOL_2238</name>
</gene>
<evidence type="ECO:0000256" key="7">
    <source>
        <dbReference type="ARBA" id="ARBA00022806"/>
    </source>
</evidence>
<evidence type="ECO:0000313" key="13">
    <source>
        <dbReference type="Proteomes" id="UP000011866"/>
    </source>
</evidence>
<organism evidence="12 13">
    <name type="scientific">Thalassolituus oleivorans MIL-1</name>
    <dbReference type="NCBI Taxonomy" id="1298593"/>
    <lineage>
        <taxon>Bacteria</taxon>
        <taxon>Pseudomonadati</taxon>
        <taxon>Pseudomonadota</taxon>
        <taxon>Gammaproteobacteria</taxon>
        <taxon>Oceanospirillales</taxon>
        <taxon>Oceanospirillaceae</taxon>
        <taxon>Thalassolituus</taxon>
    </lineage>
</organism>
<dbReference type="eggNOG" id="COG1203">
    <property type="taxonomic scope" value="Bacteria"/>
</dbReference>
<evidence type="ECO:0000256" key="9">
    <source>
        <dbReference type="ARBA" id="ARBA00023118"/>
    </source>
</evidence>
<keyword evidence="7" id="KW-0347">Helicase</keyword>
<keyword evidence="5" id="KW-0547">Nucleotide-binding</keyword>
<dbReference type="SMART" id="SM00487">
    <property type="entry name" value="DEXDc"/>
    <property type="match status" value="1"/>
</dbReference>
<dbReference type="NCBIfam" id="TIGR01587">
    <property type="entry name" value="cas3_core"/>
    <property type="match status" value="1"/>
</dbReference>
<feature type="domain" description="Helicase ATP-binding" evidence="10">
    <location>
        <begin position="245"/>
        <end position="426"/>
    </location>
</feature>
<dbReference type="CDD" id="cd09641">
    <property type="entry name" value="Cas3''_I"/>
    <property type="match status" value="1"/>
</dbReference>
<comment type="similarity">
    <text evidence="2">In the central section; belongs to the CRISPR-associated helicase Cas3 family.</text>
</comment>
<dbReference type="Proteomes" id="UP000011866">
    <property type="component" value="Chromosome"/>
</dbReference>
<keyword evidence="8" id="KW-0067">ATP-binding</keyword>
<dbReference type="PROSITE" id="PS51192">
    <property type="entry name" value="HELICASE_ATP_BIND_1"/>
    <property type="match status" value="1"/>
</dbReference>
<dbReference type="SUPFAM" id="SSF109604">
    <property type="entry name" value="HD-domain/PDEase-like"/>
    <property type="match status" value="1"/>
</dbReference>
<dbReference type="AlphaFoldDB" id="M5DT99"/>
<dbReference type="RefSeq" id="WP_015487360.1">
    <property type="nucleotide sequence ID" value="NC_020888.1"/>
</dbReference>
<dbReference type="Pfam" id="PF00270">
    <property type="entry name" value="DEAD"/>
    <property type="match status" value="1"/>
</dbReference>
<evidence type="ECO:0000259" key="11">
    <source>
        <dbReference type="PROSITE" id="PS51643"/>
    </source>
</evidence>
<dbReference type="EMBL" id="HF680312">
    <property type="protein sequence ID" value="CCU72642.1"/>
    <property type="molecule type" value="Genomic_DNA"/>
</dbReference>
<dbReference type="PATRIC" id="fig|1298593.3.peg.2151"/>
<keyword evidence="9" id="KW-0051">Antiviral defense</keyword>
<dbReference type="PROSITE" id="PS51643">
    <property type="entry name" value="HD_CAS3"/>
    <property type="match status" value="1"/>
</dbReference>
<proteinExistence type="inferred from homology"/>
<dbReference type="InterPro" id="IPR006474">
    <property type="entry name" value="Helicase_Cas3_CRISPR-ass_core"/>
</dbReference>
<dbReference type="InterPro" id="IPR014001">
    <property type="entry name" value="Helicase_ATP-bd"/>
</dbReference>
<dbReference type="Gene3D" id="3.40.50.300">
    <property type="entry name" value="P-loop containing nucleotide triphosphate hydrolases"/>
    <property type="match status" value="2"/>
</dbReference>
<dbReference type="Gene3D" id="1.10.3210.30">
    <property type="match status" value="1"/>
</dbReference>
<keyword evidence="6" id="KW-0378">Hydrolase</keyword>
<dbReference type="GO" id="GO:0005524">
    <property type="term" value="F:ATP binding"/>
    <property type="evidence" value="ECO:0007669"/>
    <property type="project" value="UniProtKB-KW"/>
</dbReference>
<protein>
    <submittedName>
        <fullName evidence="12">CRISPR-associated helicase Cas3</fullName>
    </submittedName>
</protein>
<dbReference type="CDD" id="cd17930">
    <property type="entry name" value="DEXHc_cas3"/>
    <property type="match status" value="1"/>
</dbReference>
<evidence type="ECO:0000256" key="6">
    <source>
        <dbReference type="ARBA" id="ARBA00022801"/>
    </source>
</evidence>
<evidence type="ECO:0000259" key="10">
    <source>
        <dbReference type="PROSITE" id="PS51192"/>
    </source>
</evidence>
<evidence type="ECO:0000256" key="5">
    <source>
        <dbReference type="ARBA" id="ARBA00022741"/>
    </source>
</evidence>
<dbReference type="HOGENOM" id="CLU_010123_0_0_6"/>
<dbReference type="InterPro" id="IPR027417">
    <property type="entry name" value="P-loop_NTPase"/>
</dbReference>
<evidence type="ECO:0000313" key="12">
    <source>
        <dbReference type="EMBL" id="CCU72642.1"/>
    </source>
</evidence>
<keyword evidence="13" id="KW-1185">Reference proteome</keyword>
<dbReference type="Pfam" id="PF18019">
    <property type="entry name" value="Cas3_HD"/>
    <property type="match status" value="1"/>
</dbReference>
<dbReference type="NCBIfam" id="TIGR01596">
    <property type="entry name" value="cas3_HD"/>
    <property type="match status" value="1"/>
</dbReference>
<reference evidence="12 13" key="1">
    <citation type="journal article" date="2013" name="Genome Announc.">
        <title>Genome Sequence of Thalassolituus oleivorans MIL-1 (DSM 14913T).</title>
        <authorList>
            <person name="Golyshin P.N."/>
            <person name="Werner J."/>
            <person name="Chernikova T.N."/>
            <person name="Tran H."/>
            <person name="Ferrer M."/>
            <person name="Yakimov M.M."/>
            <person name="Teeling H."/>
            <person name="Golyshina O.V."/>
        </authorList>
    </citation>
    <scope>NUCLEOTIDE SEQUENCE [LARGE SCALE GENOMIC DNA]</scope>
    <source>
        <strain evidence="12 13">MIL-1</strain>
    </source>
</reference>
<dbReference type="InterPro" id="IPR006483">
    <property type="entry name" value="CRISPR-assoc_Cas3_HD"/>
</dbReference>
<dbReference type="GO" id="GO:0051607">
    <property type="term" value="P:defense response to virus"/>
    <property type="evidence" value="ECO:0007669"/>
    <property type="project" value="UniProtKB-KW"/>
</dbReference>
<keyword evidence="3" id="KW-0540">Nuclease</keyword>
<evidence type="ECO:0000256" key="8">
    <source>
        <dbReference type="ARBA" id="ARBA00022840"/>
    </source>
</evidence>
<dbReference type="InterPro" id="IPR011545">
    <property type="entry name" value="DEAD/DEAH_box_helicase_dom"/>
</dbReference>
<evidence type="ECO:0000256" key="1">
    <source>
        <dbReference type="ARBA" id="ARBA00006847"/>
    </source>
</evidence>
<dbReference type="GeneID" id="79177045"/>
<name>M5DT99_9GAMM</name>
<keyword evidence="4" id="KW-0479">Metal-binding</keyword>
<dbReference type="InterPro" id="IPR038257">
    <property type="entry name" value="CRISPR-assoc_Cas3_HD_sf"/>
</dbReference>
<dbReference type="SUPFAM" id="SSF52540">
    <property type="entry name" value="P-loop containing nucleoside triphosphate hydrolases"/>
    <property type="match status" value="1"/>
</dbReference>
<dbReference type="GO" id="GO:0003676">
    <property type="term" value="F:nucleic acid binding"/>
    <property type="evidence" value="ECO:0007669"/>
    <property type="project" value="InterPro"/>
</dbReference>
<sequence length="756" mass="85117">MKKLTNYVAHVKQKMNSSDWDVPHNLAEHLIKTAELAGQFAPKNSIEWASLTGQWHDLGKYRKRFQDYIRYQSGFERENAHIENSQRAPHSTAGAIHAVSSLPPIVGHIVAYMIAGHHAGLPDWEGGRGSLKYRLKDGEQEYQEALQEAIPDDILQFSAPQFPSFIQNKDVLPLWIRILFSCLVDADFRDTESYMAPEKTKQRGSYPDLNDLLIRFDKEISKLRENAPDTPLIKIRNEILAACNKAAVLKPGLFSLTVPTGGGKTLSSLSFALRHAKKFNKRRIIYAIPFTSIIEQNAEVFRQFLGDESVLEHHSSLDVDPGEENSKARLATENWDAPLIVTTNVQLFESLFASRTSRCRKLHNLVDSIIILDEAQQIPREFQAPITQVMQQMSDHFGVTWVLCTATQPDLSAAQDYLGRTTFNGLNNIREIVSDPTQLAQQLKRVEVVLPKHDAPITPWPEVAEQLSQEDSVLAIVNTRKNAKDLYGQLPNDGNNLHLSANMCAEHRTNVIQQIKHRLATRRAGDTRPLRVVSTSLIEAGVDVDFPVVYRAIAGLDSIAQSAGRCNREGKLESGRVIVFKPEQPSPPGFLRDGESATLEMIGAGLLDDPLSPSSFLRYFKALNNKADRDRHKILSEFLKVKVTQKNELAIQFRSAAEKFRLIDDKGVSVIVPFQPKEGSTCPVETWIEQLERDPLEKWIYKKLQRYTVSLPERIAHELVKIGAIEQRAGLKVLMSKYYDSVWGVYGPDDLLDGVI</sequence>
<dbReference type="GO" id="GO:0046872">
    <property type="term" value="F:metal ion binding"/>
    <property type="evidence" value="ECO:0007669"/>
    <property type="project" value="UniProtKB-KW"/>
</dbReference>
<dbReference type="GO" id="GO:0004386">
    <property type="term" value="F:helicase activity"/>
    <property type="evidence" value="ECO:0007669"/>
    <property type="project" value="UniProtKB-KW"/>
</dbReference>
<dbReference type="InterPro" id="IPR054712">
    <property type="entry name" value="Cas3-like_dom"/>
</dbReference>
<evidence type="ECO:0000256" key="3">
    <source>
        <dbReference type="ARBA" id="ARBA00022722"/>
    </source>
</evidence>
<dbReference type="KEGG" id="tol:TOL_2238"/>
<evidence type="ECO:0000256" key="4">
    <source>
        <dbReference type="ARBA" id="ARBA00022723"/>
    </source>
</evidence>
<feature type="domain" description="HD Cas3-type" evidence="11">
    <location>
        <begin position="19"/>
        <end position="189"/>
    </location>
</feature>